<feature type="compositionally biased region" description="Basic and acidic residues" evidence="1">
    <location>
        <begin position="322"/>
        <end position="333"/>
    </location>
</feature>
<evidence type="ECO:0000256" key="1">
    <source>
        <dbReference type="SAM" id="MobiDB-lite"/>
    </source>
</evidence>
<sequence>MQPARRLSKVDLRVGVSPGGCKQKKIPYWIVLTHPIRAIHDIAQLQVRTKILSHITGTLVPNAPPDVRRGGDPSAAGEEHKGGPPRAHHAAHPRLQEGEGRGVKRRRVRDGVVLPRPSSCLQRQSSDVVELGELEEGSAPRGRIVMQRLREIPGRPCHDQEMVVAFTASPYAGAVVLEKIEQFEAVVGAGIDVGAVEVTEGVDGGVVREIDGVGCIGIGGKARVLEHAAVEDEFEHERVGAEPAAGERMGLLAEAVVGKVGAEIVEERVLRAVEQEIQIEPRGQPSDVDPTASAVRVGLGNGGFEEEEEEGGGENCGCGGHRGGDWGVRERER</sequence>
<proteinExistence type="predicted"/>
<reference evidence="2 3" key="1">
    <citation type="submission" date="2019-06" db="EMBL/GenBank/DDBJ databases">
        <title>A chromosomal-level reference genome of Carpinus fangiana (Coryloideae, Betulaceae).</title>
        <authorList>
            <person name="Yang X."/>
            <person name="Wang Z."/>
            <person name="Zhang L."/>
            <person name="Hao G."/>
            <person name="Liu J."/>
            <person name="Yang Y."/>
        </authorList>
    </citation>
    <scope>NUCLEOTIDE SEQUENCE [LARGE SCALE GENOMIC DNA]</scope>
    <source>
        <strain evidence="2">Cfa_2016G</strain>
        <tissue evidence="2">Leaf</tissue>
    </source>
</reference>
<keyword evidence="3" id="KW-1185">Reference proteome</keyword>
<gene>
    <name evidence="2" type="ORF">FH972_012768</name>
</gene>
<name>A0A5N6R7Y3_9ROSI</name>
<evidence type="ECO:0000313" key="2">
    <source>
        <dbReference type="EMBL" id="KAE8055964.1"/>
    </source>
</evidence>
<feature type="compositionally biased region" description="Basic and acidic residues" evidence="1">
    <location>
        <begin position="66"/>
        <end position="82"/>
    </location>
</feature>
<dbReference type="EMBL" id="CM017325">
    <property type="protein sequence ID" value="KAE8055964.1"/>
    <property type="molecule type" value="Genomic_DNA"/>
</dbReference>
<dbReference type="AlphaFoldDB" id="A0A5N6R7Y3"/>
<protein>
    <submittedName>
        <fullName evidence="2">Uncharacterized protein</fullName>
    </submittedName>
</protein>
<accession>A0A5N6R7Y3</accession>
<evidence type="ECO:0000313" key="3">
    <source>
        <dbReference type="Proteomes" id="UP000327013"/>
    </source>
</evidence>
<dbReference type="OrthoDB" id="10651783at2759"/>
<dbReference type="Proteomes" id="UP000327013">
    <property type="component" value="Chromosome 5"/>
</dbReference>
<organism evidence="2 3">
    <name type="scientific">Carpinus fangiana</name>
    <dbReference type="NCBI Taxonomy" id="176857"/>
    <lineage>
        <taxon>Eukaryota</taxon>
        <taxon>Viridiplantae</taxon>
        <taxon>Streptophyta</taxon>
        <taxon>Embryophyta</taxon>
        <taxon>Tracheophyta</taxon>
        <taxon>Spermatophyta</taxon>
        <taxon>Magnoliopsida</taxon>
        <taxon>eudicotyledons</taxon>
        <taxon>Gunneridae</taxon>
        <taxon>Pentapetalae</taxon>
        <taxon>rosids</taxon>
        <taxon>fabids</taxon>
        <taxon>Fagales</taxon>
        <taxon>Betulaceae</taxon>
        <taxon>Carpinus</taxon>
    </lineage>
</organism>
<feature type="region of interest" description="Disordered" evidence="1">
    <location>
        <begin position="281"/>
        <end position="333"/>
    </location>
</feature>
<feature type="region of interest" description="Disordered" evidence="1">
    <location>
        <begin position="58"/>
        <end position="106"/>
    </location>
</feature>